<sequence>MNSNQPFILEMAVHIVLAERADDFGRIRWLRSQRQVQTIDPNHLDRAIEFVKRLPDQSRDDLENWLFEYYSIDGFVKGYAVDIPVAETVSSLSQKAHTYYRDLRRG</sequence>
<protein>
    <submittedName>
        <fullName evidence="1">Uncharacterized protein</fullName>
    </submittedName>
</protein>
<evidence type="ECO:0000313" key="2">
    <source>
        <dbReference type="Proteomes" id="UP000655751"/>
    </source>
</evidence>
<dbReference type="EMBL" id="JADMLG010000012">
    <property type="protein sequence ID" value="MBH0779825.1"/>
    <property type="molecule type" value="Genomic_DNA"/>
</dbReference>
<keyword evidence="2" id="KW-1185">Reference proteome</keyword>
<proteinExistence type="predicted"/>
<accession>A0A931N2S6</accession>
<reference evidence="1" key="1">
    <citation type="submission" date="2020-11" db="EMBL/GenBank/DDBJ databases">
        <title>Nocardia NEAU-351.nov., a novel actinomycete isolated from the cow dung.</title>
        <authorList>
            <person name="Zhang X."/>
        </authorList>
    </citation>
    <scope>NUCLEOTIDE SEQUENCE</scope>
    <source>
        <strain evidence="1">NEAU-351</strain>
    </source>
</reference>
<gene>
    <name evidence="1" type="ORF">IT779_26480</name>
</gene>
<evidence type="ECO:0000313" key="1">
    <source>
        <dbReference type="EMBL" id="MBH0779825.1"/>
    </source>
</evidence>
<organism evidence="1 2">
    <name type="scientific">Nocardia bovistercoris</name>
    <dbReference type="NCBI Taxonomy" id="2785916"/>
    <lineage>
        <taxon>Bacteria</taxon>
        <taxon>Bacillati</taxon>
        <taxon>Actinomycetota</taxon>
        <taxon>Actinomycetes</taxon>
        <taxon>Mycobacteriales</taxon>
        <taxon>Nocardiaceae</taxon>
        <taxon>Nocardia</taxon>
    </lineage>
</organism>
<dbReference type="Proteomes" id="UP000655751">
    <property type="component" value="Unassembled WGS sequence"/>
</dbReference>
<dbReference type="AlphaFoldDB" id="A0A931N2S6"/>
<dbReference type="RefSeq" id="WP_196152135.1">
    <property type="nucleotide sequence ID" value="NZ_JADMLG010000012.1"/>
</dbReference>
<comment type="caution">
    <text evidence="1">The sequence shown here is derived from an EMBL/GenBank/DDBJ whole genome shotgun (WGS) entry which is preliminary data.</text>
</comment>
<name>A0A931N2S6_9NOCA</name>